<evidence type="ECO:0000256" key="1">
    <source>
        <dbReference type="ARBA" id="ARBA00007119"/>
    </source>
</evidence>
<dbReference type="GO" id="GO:0046872">
    <property type="term" value="F:metal ion binding"/>
    <property type="evidence" value="ECO:0007669"/>
    <property type="project" value="UniProtKB-KW"/>
</dbReference>
<dbReference type="AlphaFoldDB" id="A0AAE0NFG4"/>
<dbReference type="EMBL" id="JAULSN010000002">
    <property type="protein sequence ID" value="KAK3380553.1"/>
    <property type="molecule type" value="Genomic_DNA"/>
</dbReference>
<dbReference type="Gene3D" id="1.20.58.480">
    <property type="match status" value="1"/>
</dbReference>
<keyword evidence="4" id="KW-0349">Heme</keyword>
<dbReference type="SUPFAM" id="SSF140959">
    <property type="entry name" value="Indolic compounds 2,3-dioxygenase-like"/>
    <property type="match status" value="1"/>
</dbReference>
<keyword evidence="2 4" id="KW-0479">Metal-binding</keyword>
<evidence type="ECO:0000256" key="4">
    <source>
        <dbReference type="PIRSR" id="PIRSR600898-1"/>
    </source>
</evidence>
<dbReference type="GO" id="GO:0034354">
    <property type="term" value="P:'de novo' NAD+ biosynthetic process from L-tryptophan"/>
    <property type="evidence" value="ECO:0007669"/>
    <property type="project" value="TreeGrafter"/>
</dbReference>
<dbReference type="Pfam" id="PF01231">
    <property type="entry name" value="IDO"/>
    <property type="match status" value="1"/>
</dbReference>
<dbReference type="GO" id="GO:0033754">
    <property type="term" value="F:indoleamine 2,3-dioxygenase activity"/>
    <property type="evidence" value="ECO:0007669"/>
    <property type="project" value="TreeGrafter"/>
</dbReference>
<dbReference type="GO" id="GO:0020037">
    <property type="term" value="F:heme binding"/>
    <property type="evidence" value="ECO:0007669"/>
    <property type="project" value="InterPro"/>
</dbReference>
<dbReference type="Proteomes" id="UP001287356">
    <property type="component" value="Unassembled WGS sequence"/>
</dbReference>
<dbReference type="PROSITE" id="PS00876">
    <property type="entry name" value="IDO_1"/>
    <property type="match status" value="1"/>
</dbReference>
<reference evidence="5" key="2">
    <citation type="submission" date="2023-06" db="EMBL/GenBank/DDBJ databases">
        <authorList>
            <consortium name="Lawrence Berkeley National Laboratory"/>
            <person name="Haridas S."/>
            <person name="Hensen N."/>
            <person name="Bonometti L."/>
            <person name="Westerberg I."/>
            <person name="Brannstrom I.O."/>
            <person name="Guillou S."/>
            <person name="Cros-Aarteil S."/>
            <person name="Calhoun S."/>
            <person name="Kuo A."/>
            <person name="Mondo S."/>
            <person name="Pangilinan J."/>
            <person name="Riley R."/>
            <person name="Labutti K."/>
            <person name="Andreopoulos B."/>
            <person name="Lipzen A."/>
            <person name="Chen C."/>
            <person name="Yanf M."/>
            <person name="Daum C."/>
            <person name="Ng V."/>
            <person name="Clum A."/>
            <person name="Steindorff A."/>
            <person name="Ohm R."/>
            <person name="Martin F."/>
            <person name="Silar P."/>
            <person name="Natvig D."/>
            <person name="Lalanne C."/>
            <person name="Gautier V."/>
            <person name="Ament-Velasquez S.L."/>
            <person name="Kruys A."/>
            <person name="Hutchinson M.I."/>
            <person name="Powell A.J."/>
            <person name="Barry K."/>
            <person name="Miller A.N."/>
            <person name="Grigoriev I.V."/>
            <person name="Debuchy R."/>
            <person name="Gladieux P."/>
            <person name="Thoren M.H."/>
            <person name="Johannesson H."/>
        </authorList>
    </citation>
    <scope>NUCLEOTIDE SEQUENCE</scope>
    <source>
        <strain evidence="5">CBS 958.72</strain>
    </source>
</reference>
<feature type="binding site" description="proximal binding residue" evidence="4">
    <location>
        <position position="416"/>
    </location>
    <ligand>
        <name>heme b</name>
        <dbReference type="ChEBI" id="CHEBI:60344"/>
    </ligand>
    <ligandPart>
        <name>Fe</name>
        <dbReference type="ChEBI" id="CHEBI:18248"/>
    </ligandPart>
</feature>
<evidence type="ECO:0000313" key="5">
    <source>
        <dbReference type="EMBL" id="KAK3380553.1"/>
    </source>
</evidence>
<accession>A0AAE0NFG4</accession>
<dbReference type="GO" id="GO:0019441">
    <property type="term" value="P:L-tryptophan catabolic process to kynurenine"/>
    <property type="evidence" value="ECO:0007669"/>
    <property type="project" value="InterPro"/>
</dbReference>
<sequence length="512" mass="54972">MSTHSAMLPLLSKDAFSLNRHRALFAEYAISSNGFLPENAPLAELSDPYYGPWESLIAELPGSIENRTVRDKVDRLPLLSADHLSTVVEWRRAYVILAFIAHGYIWGGDMPSEVLPPSITVPLLRASGRLGLPPVATFASLNLWNFRSSNPTLGFADLDSLHALHTITGTEDESWFLMVSVAIEAQGAYMIPAMLDALDAAKEGDFAAVAHALREMARCIGRIAALLERMDDRCRPAVFYHRVRPLLAGSWNMADAGLPRGVFFDEGHGRGAWRQLRGGSNGQSSLIQFIDLVLGVEHTSCGNDTATAAKTEPPATAATMLSPSRSSNCPRGRGEGFHAEVRAYMPDPHRRFLDHVSRIRPGGIRQAIADLRAAAAGKAENYSPGGANPIAPGELTQLQEAFQAATRAMAALRNKHLQIVARYIIVPARQPPPPAVCPMGSAGGNVSTGVVNLATASWRKTAAAAAAAAEAKDGKLYSAELDLLKLTGTGGTALLPFLKQARDETFRAGEMV</sequence>
<keyword evidence="3 4" id="KW-0408">Iron</keyword>
<gene>
    <name evidence="5" type="ORF">B0T24DRAFT_196931</name>
</gene>
<evidence type="ECO:0000256" key="3">
    <source>
        <dbReference type="ARBA" id="ARBA00023004"/>
    </source>
</evidence>
<reference evidence="5" key="1">
    <citation type="journal article" date="2023" name="Mol. Phylogenet. Evol.">
        <title>Genome-scale phylogeny and comparative genomics of the fungal order Sordariales.</title>
        <authorList>
            <person name="Hensen N."/>
            <person name="Bonometti L."/>
            <person name="Westerberg I."/>
            <person name="Brannstrom I.O."/>
            <person name="Guillou S."/>
            <person name="Cros-Aarteil S."/>
            <person name="Calhoun S."/>
            <person name="Haridas S."/>
            <person name="Kuo A."/>
            <person name="Mondo S."/>
            <person name="Pangilinan J."/>
            <person name="Riley R."/>
            <person name="LaButti K."/>
            <person name="Andreopoulos B."/>
            <person name="Lipzen A."/>
            <person name="Chen C."/>
            <person name="Yan M."/>
            <person name="Daum C."/>
            <person name="Ng V."/>
            <person name="Clum A."/>
            <person name="Steindorff A."/>
            <person name="Ohm R.A."/>
            <person name="Martin F."/>
            <person name="Silar P."/>
            <person name="Natvig D.O."/>
            <person name="Lalanne C."/>
            <person name="Gautier V."/>
            <person name="Ament-Velasquez S.L."/>
            <person name="Kruys A."/>
            <person name="Hutchinson M.I."/>
            <person name="Powell A.J."/>
            <person name="Barry K."/>
            <person name="Miller A.N."/>
            <person name="Grigoriev I.V."/>
            <person name="Debuchy R."/>
            <person name="Gladieux P."/>
            <person name="Hiltunen Thoren M."/>
            <person name="Johannesson H."/>
        </authorList>
    </citation>
    <scope>NUCLEOTIDE SEQUENCE</scope>
    <source>
        <strain evidence="5">CBS 958.72</strain>
    </source>
</reference>
<dbReference type="PANTHER" id="PTHR28657">
    <property type="entry name" value="INDOLEAMINE 2,3-DIOXYGENASE"/>
    <property type="match status" value="1"/>
</dbReference>
<organism evidence="5 6">
    <name type="scientific">Lasiosphaeria ovina</name>
    <dbReference type="NCBI Taxonomy" id="92902"/>
    <lineage>
        <taxon>Eukaryota</taxon>
        <taxon>Fungi</taxon>
        <taxon>Dikarya</taxon>
        <taxon>Ascomycota</taxon>
        <taxon>Pezizomycotina</taxon>
        <taxon>Sordariomycetes</taxon>
        <taxon>Sordariomycetidae</taxon>
        <taxon>Sordariales</taxon>
        <taxon>Lasiosphaeriaceae</taxon>
        <taxon>Lasiosphaeria</taxon>
    </lineage>
</organism>
<proteinExistence type="inferred from homology"/>
<evidence type="ECO:0000256" key="2">
    <source>
        <dbReference type="ARBA" id="ARBA00022723"/>
    </source>
</evidence>
<comment type="similarity">
    <text evidence="1">Belongs to the indoleamine 2,3-dioxygenase family.</text>
</comment>
<keyword evidence="6" id="KW-1185">Reference proteome</keyword>
<evidence type="ECO:0000313" key="6">
    <source>
        <dbReference type="Proteomes" id="UP001287356"/>
    </source>
</evidence>
<protein>
    <submittedName>
        <fullName evidence="5">Indoleamine 2,3-dioxygenase</fullName>
    </submittedName>
</protein>
<dbReference type="PANTHER" id="PTHR28657:SF10">
    <property type="entry name" value="INDOLEAMINE 2,3-DIOXYGENASE"/>
    <property type="match status" value="1"/>
</dbReference>
<dbReference type="InterPro" id="IPR037217">
    <property type="entry name" value="Trp/Indoleamine_2_3_dOase-like"/>
</dbReference>
<dbReference type="GO" id="GO:0005737">
    <property type="term" value="C:cytoplasm"/>
    <property type="evidence" value="ECO:0007669"/>
    <property type="project" value="TreeGrafter"/>
</dbReference>
<name>A0AAE0NFG4_9PEZI</name>
<dbReference type="InterPro" id="IPR000898">
    <property type="entry name" value="Indolamine_dOase"/>
</dbReference>
<comment type="caution">
    <text evidence="5">The sequence shown here is derived from an EMBL/GenBank/DDBJ whole genome shotgun (WGS) entry which is preliminary data.</text>
</comment>